<dbReference type="Gene3D" id="6.10.140.2220">
    <property type="match status" value="1"/>
</dbReference>
<feature type="chain" id="PRO_5034617999" description="MYND-type domain-containing protein" evidence="5">
    <location>
        <begin position="23"/>
        <end position="593"/>
    </location>
</feature>
<evidence type="ECO:0000256" key="1">
    <source>
        <dbReference type="ARBA" id="ARBA00022723"/>
    </source>
</evidence>
<dbReference type="AlphaFoldDB" id="A0A8H6VS59"/>
<evidence type="ECO:0000256" key="4">
    <source>
        <dbReference type="PROSITE-ProRule" id="PRU00134"/>
    </source>
</evidence>
<dbReference type="OrthoDB" id="3064659at2759"/>
<feature type="domain" description="MYND-type" evidence="6">
    <location>
        <begin position="350"/>
        <end position="394"/>
    </location>
</feature>
<evidence type="ECO:0000256" key="5">
    <source>
        <dbReference type="SAM" id="SignalP"/>
    </source>
</evidence>
<evidence type="ECO:0000259" key="6">
    <source>
        <dbReference type="PROSITE" id="PS50865"/>
    </source>
</evidence>
<dbReference type="InterPro" id="IPR002893">
    <property type="entry name" value="Znf_MYND"/>
</dbReference>
<comment type="caution">
    <text evidence="7">The sequence shown here is derived from an EMBL/GenBank/DDBJ whole genome shotgun (WGS) entry which is preliminary data.</text>
</comment>
<evidence type="ECO:0000313" key="8">
    <source>
        <dbReference type="Proteomes" id="UP000636479"/>
    </source>
</evidence>
<reference evidence="7" key="1">
    <citation type="submission" date="2020-05" db="EMBL/GenBank/DDBJ databases">
        <title>Mycena genomes resolve the evolution of fungal bioluminescence.</title>
        <authorList>
            <person name="Tsai I.J."/>
        </authorList>
    </citation>
    <scope>NUCLEOTIDE SEQUENCE</scope>
    <source>
        <strain evidence="7">171206Taipei</strain>
    </source>
</reference>
<sequence length="593" mass="66870">MRLLKWKITLTVSLRSLRTLSSLLVQEDIDEEAYSEIWSRAWPWIEFLGQLTDPVTDAVNHSAYLRFIVAFSHREETVSVISITSGVGYLIGRAWAHALLQTKTITALFEVSLALIMVDDLYKFIDELVDGVGGSWDSLASIVMAHLYFVLDHGTDLKPEMSYISSGITAFLSEVLMNLDDFRDVLLRQGFVSVVIHITQARAVSLAGRNALGDDEFDPVKMLQELVACWISADRAPNSDQAQAIFIEAIQAGIFPTIFDCAALPDALNMELQFKAIFVCCIPPLTMRRLVLVELDAIFPELQRFDAVEYLSPQSLQMWRNFLAITAHNLNVLRWYNSVRNVPTLAACDNLGCAKVMARYELWCCAGCRNALYCGTACQKADYKRPQLGHKELCSYLQSYKSKNQSGNLDLKFLRAVVHYDYRTNEQEIGMLLLKFLHANPSTTPTVRFCLDYSTGRCSFSIEPLAMTEHIAPQRVQILRYFPWNEAIDQTSPSALKYAHSDFWDRVQLHMLEIRYPSDSLAANVPSPSRSPGPGLIFPFRVACPGLVIGLRSLVASLPVYDPSNRHTIDCDNHREVIRDLIAIEGLKTHYGH</sequence>
<dbReference type="Proteomes" id="UP000636479">
    <property type="component" value="Unassembled WGS sequence"/>
</dbReference>
<evidence type="ECO:0000256" key="3">
    <source>
        <dbReference type="ARBA" id="ARBA00022833"/>
    </source>
</evidence>
<gene>
    <name evidence="7" type="ORF">MIND_01226400</name>
</gene>
<dbReference type="GO" id="GO:0008270">
    <property type="term" value="F:zinc ion binding"/>
    <property type="evidence" value="ECO:0007669"/>
    <property type="project" value="UniProtKB-KW"/>
</dbReference>
<dbReference type="SUPFAM" id="SSF144232">
    <property type="entry name" value="HIT/MYND zinc finger-like"/>
    <property type="match status" value="1"/>
</dbReference>
<dbReference type="GeneID" id="59351282"/>
<organism evidence="7 8">
    <name type="scientific">Mycena indigotica</name>
    <dbReference type="NCBI Taxonomy" id="2126181"/>
    <lineage>
        <taxon>Eukaryota</taxon>
        <taxon>Fungi</taxon>
        <taxon>Dikarya</taxon>
        <taxon>Basidiomycota</taxon>
        <taxon>Agaricomycotina</taxon>
        <taxon>Agaricomycetes</taxon>
        <taxon>Agaricomycetidae</taxon>
        <taxon>Agaricales</taxon>
        <taxon>Marasmiineae</taxon>
        <taxon>Mycenaceae</taxon>
        <taxon>Mycena</taxon>
    </lineage>
</organism>
<dbReference type="EMBL" id="JACAZF010000012">
    <property type="protein sequence ID" value="KAF7292007.1"/>
    <property type="molecule type" value="Genomic_DNA"/>
</dbReference>
<keyword evidence="3" id="KW-0862">Zinc</keyword>
<dbReference type="RefSeq" id="XP_037214734.1">
    <property type="nucleotide sequence ID" value="XM_037368766.1"/>
</dbReference>
<feature type="signal peptide" evidence="5">
    <location>
        <begin position="1"/>
        <end position="22"/>
    </location>
</feature>
<accession>A0A8H6VS59</accession>
<keyword evidence="1" id="KW-0479">Metal-binding</keyword>
<protein>
    <recommendedName>
        <fullName evidence="6">MYND-type domain-containing protein</fullName>
    </recommendedName>
</protein>
<keyword evidence="5" id="KW-0732">Signal</keyword>
<evidence type="ECO:0000256" key="2">
    <source>
        <dbReference type="ARBA" id="ARBA00022771"/>
    </source>
</evidence>
<proteinExistence type="predicted"/>
<evidence type="ECO:0000313" key="7">
    <source>
        <dbReference type="EMBL" id="KAF7292007.1"/>
    </source>
</evidence>
<keyword evidence="8" id="KW-1185">Reference proteome</keyword>
<dbReference type="PROSITE" id="PS50865">
    <property type="entry name" value="ZF_MYND_2"/>
    <property type="match status" value="1"/>
</dbReference>
<name>A0A8H6VS59_9AGAR</name>
<keyword evidence="2 4" id="KW-0863">Zinc-finger</keyword>